<gene>
    <name evidence="1" type="ORF">K469DRAFT_594129</name>
</gene>
<dbReference type="Proteomes" id="UP000800200">
    <property type="component" value="Unassembled WGS sequence"/>
</dbReference>
<protein>
    <submittedName>
        <fullName evidence="1">Uncharacterized protein</fullName>
    </submittedName>
</protein>
<accession>A0A6A6DQI6</accession>
<keyword evidence="2" id="KW-1185">Reference proteome</keyword>
<organism evidence="1 2">
    <name type="scientific">Zopfia rhizophila CBS 207.26</name>
    <dbReference type="NCBI Taxonomy" id="1314779"/>
    <lineage>
        <taxon>Eukaryota</taxon>
        <taxon>Fungi</taxon>
        <taxon>Dikarya</taxon>
        <taxon>Ascomycota</taxon>
        <taxon>Pezizomycotina</taxon>
        <taxon>Dothideomycetes</taxon>
        <taxon>Dothideomycetes incertae sedis</taxon>
        <taxon>Zopfiaceae</taxon>
        <taxon>Zopfia</taxon>
    </lineage>
</organism>
<feature type="non-terminal residue" evidence="1">
    <location>
        <position position="1"/>
    </location>
</feature>
<dbReference type="AlphaFoldDB" id="A0A6A6DQI6"/>
<evidence type="ECO:0000313" key="2">
    <source>
        <dbReference type="Proteomes" id="UP000800200"/>
    </source>
</evidence>
<name>A0A6A6DQI6_9PEZI</name>
<sequence>YFYPHYIKLRTYFWDTFYKEISQISAQNQYLIKVTRLFRLFRTYSFKERDARIMYFKILYIL</sequence>
<dbReference type="EMBL" id="ML994661">
    <property type="protein sequence ID" value="KAF2179926.1"/>
    <property type="molecule type" value="Genomic_DNA"/>
</dbReference>
<dbReference type="OrthoDB" id="5598852at2759"/>
<reference evidence="1" key="1">
    <citation type="journal article" date="2020" name="Stud. Mycol.">
        <title>101 Dothideomycetes genomes: a test case for predicting lifestyles and emergence of pathogens.</title>
        <authorList>
            <person name="Haridas S."/>
            <person name="Albert R."/>
            <person name="Binder M."/>
            <person name="Bloem J."/>
            <person name="Labutti K."/>
            <person name="Salamov A."/>
            <person name="Andreopoulos B."/>
            <person name="Baker S."/>
            <person name="Barry K."/>
            <person name="Bills G."/>
            <person name="Bluhm B."/>
            <person name="Cannon C."/>
            <person name="Castanera R."/>
            <person name="Culley D."/>
            <person name="Daum C."/>
            <person name="Ezra D."/>
            <person name="Gonzalez J."/>
            <person name="Henrissat B."/>
            <person name="Kuo A."/>
            <person name="Liang C."/>
            <person name="Lipzen A."/>
            <person name="Lutzoni F."/>
            <person name="Magnuson J."/>
            <person name="Mondo S."/>
            <person name="Nolan M."/>
            <person name="Ohm R."/>
            <person name="Pangilinan J."/>
            <person name="Park H.-J."/>
            <person name="Ramirez L."/>
            <person name="Alfaro M."/>
            <person name="Sun H."/>
            <person name="Tritt A."/>
            <person name="Yoshinaga Y."/>
            <person name="Zwiers L.-H."/>
            <person name="Turgeon B."/>
            <person name="Goodwin S."/>
            <person name="Spatafora J."/>
            <person name="Crous P."/>
            <person name="Grigoriev I."/>
        </authorList>
    </citation>
    <scope>NUCLEOTIDE SEQUENCE</scope>
    <source>
        <strain evidence="1">CBS 207.26</strain>
    </source>
</reference>
<proteinExistence type="predicted"/>
<evidence type="ECO:0000313" key="1">
    <source>
        <dbReference type="EMBL" id="KAF2179926.1"/>
    </source>
</evidence>